<dbReference type="Proteomes" id="UP000694416">
    <property type="component" value="Unplaced"/>
</dbReference>
<reference evidence="1" key="2">
    <citation type="submission" date="2025-09" db="UniProtKB">
        <authorList>
            <consortium name="Ensembl"/>
        </authorList>
    </citation>
    <scope>IDENTIFICATION</scope>
</reference>
<keyword evidence="2" id="KW-1185">Reference proteome</keyword>
<reference evidence="1" key="1">
    <citation type="submission" date="2025-08" db="UniProtKB">
        <authorList>
            <consortium name="Ensembl"/>
        </authorList>
    </citation>
    <scope>IDENTIFICATION</scope>
</reference>
<dbReference type="Ensembl" id="ENSPTET00000058208.1">
    <property type="protein sequence ID" value="ENSPTEP00000043755.1"/>
    <property type="gene ID" value="ENSPTEG00000039788.1"/>
</dbReference>
<proteinExistence type="predicted"/>
<evidence type="ECO:0000313" key="1">
    <source>
        <dbReference type="Ensembl" id="ENSPTEP00000043755.1"/>
    </source>
</evidence>
<accession>A0A8C9J695</accession>
<organism evidence="1 2">
    <name type="scientific">Piliocolobus tephrosceles</name>
    <name type="common">Ugandan red Colobus</name>
    <dbReference type="NCBI Taxonomy" id="591936"/>
    <lineage>
        <taxon>Eukaryota</taxon>
        <taxon>Metazoa</taxon>
        <taxon>Chordata</taxon>
        <taxon>Craniata</taxon>
        <taxon>Vertebrata</taxon>
        <taxon>Euteleostomi</taxon>
        <taxon>Mammalia</taxon>
        <taxon>Eutheria</taxon>
        <taxon>Euarchontoglires</taxon>
        <taxon>Primates</taxon>
        <taxon>Haplorrhini</taxon>
        <taxon>Catarrhini</taxon>
        <taxon>Cercopithecidae</taxon>
        <taxon>Colobinae</taxon>
        <taxon>Piliocolobus</taxon>
    </lineage>
</organism>
<dbReference type="AlphaFoldDB" id="A0A8C9J695"/>
<evidence type="ECO:0000313" key="2">
    <source>
        <dbReference type="Proteomes" id="UP000694416"/>
    </source>
</evidence>
<name>A0A8C9J695_9PRIM</name>
<sequence>MIMPLHYSLGDRVSAGFTLNSALQALPRSAPGVYRAFGAFRGRTCSQQAEEAAAEKAGELKSL</sequence>
<protein>
    <submittedName>
        <fullName evidence="1">Uncharacterized protein</fullName>
    </submittedName>
</protein>